<organism evidence="1 2">
    <name type="scientific">Thalassolituus maritimus</name>
    <dbReference type="NCBI Taxonomy" id="484498"/>
    <lineage>
        <taxon>Bacteria</taxon>
        <taxon>Pseudomonadati</taxon>
        <taxon>Pseudomonadota</taxon>
        <taxon>Gammaproteobacteria</taxon>
        <taxon>Oceanospirillales</taxon>
        <taxon>Oceanospirillaceae</taxon>
        <taxon>Thalassolituus</taxon>
    </lineage>
</organism>
<dbReference type="RefSeq" id="WP_076514662.1">
    <property type="nucleotide sequence ID" value="NZ_FTOH01000003.1"/>
</dbReference>
<dbReference type="AlphaFoldDB" id="A0A1N7KV99"/>
<dbReference type="STRING" id="484498.SAMN05421686_103114"/>
<gene>
    <name evidence="1" type="ORF">SAMN05421686_103114</name>
</gene>
<evidence type="ECO:0000313" key="1">
    <source>
        <dbReference type="EMBL" id="SIS65529.1"/>
    </source>
</evidence>
<proteinExistence type="predicted"/>
<evidence type="ECO:0000313" key="2">
    <source>
        <dbReference type="Proteomes" id="UP000185639"/>
    </source>
</evidence>
<protein>
    <recommendedName>
        <fullName evidence="3">Outer membrane protein beta-barrel domain-containing protein</fullName>
    </recommendedName>
</protein>
<reference evidence="2" key="1">
    <citation type="submission" date="2017-01" db="EMBL/GenBank/DDBJ databases">
        <authorList>
            <person name="Varghese N."/>
            <person name="Submissions S."/>
        </authorList>
    </citation>
    <scope>NUCLEOTIDE SEQUENCE [LARGE SCALE GENOMIC DNA]</scope>
    <source>
        <strain evidence="2">DSM 24913</strain>
    </source>
</reference>
<accession>A0A1N7KV99</accession>
<sequence length="205" mass="23302">MLPNSLRVTALILLANIFLPTFVSASEYSDSSIETRDFRVSGELGVARLFFRDIFRDEEIPEDDVRRGVAGVEASLRLKKHFWLHSGYRSSAPISQDNCNRYDAADCRNIEYRISQYWTLVGLHLNERIYDIDFEGAVYIGPAFAARESNYDRANAFTLMYRISLGAMVSDSWQLRVQADTSEFYSSSNVRGDVSVTSLVASYVF</sequence>
<dbReference type="EMBL" id="FTOH01000003">
    <property type="protein sequence ID" value="SIS65529.1"/>
    <property type="molecule type" value="Genomic_DNA"/>
</dbReference>
<name>A0A1N7KV99_9GAMM</name>
<evidence type="ECO:0008006" key="3">
    <source>
        <dbReference type="Google" id="ProtNLM"/>
    </source>
</evidence>
<keyword evidence="2" id="KW-1185">Reference proteome</keyword>
<dbReference type="Proteomes" id="UP000185639">
    <property type="component" value="Unassembled WGS sequence"/>
</dbReference>